<dbReference type="Proteomes" id="UP000012073">
    <property type="component" value="Unassembled WGS sequence"/>
</dbReference>
<organism evidence="3 4">
    <name type="scientific">Chondrus crispus</name>
    <name type="common">Carrageen Irish moss</name>
    <name type="synonym">Polymorpha crispa</name>
    <dbReference type="NCBI Taxonomy" id="2769"/>
    <lineage>
        <taxon>Eukaryota</taxon>
        <taxon>Rhodophyta</taxon>
        <taxon>Florideophyceae</taxon>
        <taxon>Rhodymeniophycidae</taxon>
        <taxon>Gigartinales</taxon>
        <taxon>Gigartinaceae</taxon>
        <taxon>Chondrus</taxon>
    </lineage>
</organism>
<dbReference type="OrthoDB" id="2416077at2759"/>
<dbReference type="RefSeq" id="XP_005713544.1">
    <property type="nucleotide sequence ID" value="XM_005713487.1"/>
</dbReference>
<dbReference type="EMBL" id="HG001656">
    <property type="protein sequence ID" value="CDF33725.1"/>
    <property type="molecule type" value="Genomic_DNA"/>
</dbReference>
<dbReference type="Pfam" id="PF11427">
    <property type="entry name" value="HTH_Tnp_Tc3_1"/>
    <property type="match status" value="1"/>
</dbReference>
<dbReference type="GO" id="GO:0003677">
    <property type="term" value="F:DNA binding"/>
    <property type="evidence" value="ECO:0007669"/>
    <property type="project" value="InterPro"/>
</dbReference>
<dbReference type="InterPro" id="IPR009057">
    <property type="entry name" value="Homeodomain-like_sf"/>
</dbReference>
<dbReference type="InterPro" id="IPR052338">
    <property type="entry name" value="Transposase_5"/>
</dbReference>
<name>R7Q8B5_CHOCR</name>
<dbReference type="InterPro" id="IPR025898">
    <property type="entry name" value="Tc3_transposase_DNA-bd_dom"/>
</dbReference>
<dbReference type="InterPro" id="IPR036397">
    <property type="entry name" value="RNaseH_sf"/>
</dbReference>
<gene>
    <name evidence="3" type="ORF">CHC_T00002512001</name>
</gene>
<reference evidence="4" key="1">
    <citation type="journal article" date="2013" name="Proc. Natl. Acad. Sci. U.S.A.">
        <title>Genome structure and metabolic features in the red seaweed Chondrus crispus shed light on evolution of the Archaeplastida.</title>
        <authorList>
            <person name="Collen J."/>
            <person name="Porcel B."/>
            <person name="Carre W."/>
            <person name="Ball S.G."/>
            <person name="Chaparro C."/>
            <person name="Tonon T."/>
            <person name="Barbeyron T."/>
            <person name="Michel G."/>
            <person name="Noel B."/>
            <person name="Valentin K."/>
            <person name="Elias M."/>
            <person name="Artiguenave F."/>
            <person name="Arun A."/>
            <person name="Aury J.M."/>
            <person name="Barbosa-Neto J.F."/>
            <person name="Bothwell J.H."/>
            <person name="Bouget F.Y."/>
            <person name="Brillet L."/>
            <person name="Cabello-Hurtado F."/>
            <person name="Capella-Gutierrez S."/>
            <person name="Charrier B."/>
            <person name="Cladiere L."/>
            <person name="Cock J.M."/>
            <person name="Coelho S.M."/>
            <person name="Colleoni C."/>
            <person name="Czjzek M."/>
            <person name="Da Silva C."/>
            <person name="Delage L."/>
            <person name="Denoeud F."/>
            <person name="Deschamps P."/>
            <person name="Dittami S.M."/>
            <person name="Gabaldon T."/>
            <person name="Gachon C.M."/>
            <person name="Groisillier A."/>
            <person name="Herve C."/>
            <person name="Jabbari K."/>
            <person name="Katinka M."/>
            <person name="Kloareg B."/>
            <person name="Kowalczyk N."/>
            <person name="Labadie K."/>
            <person name="Leblanc C."/>
            <person name="Lopez P.J."/>
            <person name="McLachlan D.H."/>
            <person name="Meslet-Cladiere L."/>
            <person name="Moustafa A."/>
            <person name="Nehr Z."/>
            <person name="Nyvall Collen P."/>
            <person name="Panaud O."/>
            <person name="Partensky F."/>
            <person name="Poulain J."/>
            <person name="Rensing S.A."/>
            <person name="Rousvoal S."/>
            <person name="Samson G."/>
            <person name="Symeonidi A."/>
            <person name="Weissenbach J."/>
            <person name="Zambounis A."/>
            <person name="Wincker P."/>
            <person name="Boyen C."/>
        </authorList>
    </citation>
    <scope>NUCLEOTIDE SEQUENCE [LARGE SCALE GENOMIC DNA]</scope>
    <source>
        <strain evidence="4">cv. Stackhouse</strain>
    </source>
</reference>
<dbReference type="InterPro" id="IPR038717">
    <property type="entry name" value="Tc1-like_DDE_dom"/>
</dbReference>
<feature type="domain" description="Tc1-like transposase DDE" evidence="2">
    <location>
        <begin position="143"/>
        <end position="292"/>
    </location>
</feature>
<dbReference type="PhylomeDB" id="R7Q8B5"/>
<dbReference type="SUPFAM" id="SSF46689">
    <property type="entry name" value="Homeodomain-like"/>
    <property type="match status" value="1"/>
</dbReference>
<dbReference type="STRING" id="2769.R7Q8B5"/>
<evidence type="ECO:0000259" key="2">
    <source>
        <dbReference type="Pfam" id="PF13358"/>
    </source>
</evidence>
<sequence length="332" mass="38590">MPRGTHLSQHEQGQIQALRLNNWTIRRIAAHISRSRNVMATFLRNLGLYGKKKRPGRPSKRTSTARRALLREAHKGHLCSSKLVKTLSLPVTPSTVRGILRATPTIQYSKMVPAPMMLPRHKIAREQWCREKVTWTVSDWMNVVWSDEKKFNLDGPDGFGYYWHDLRTDKRMFSKRQQGGDSVMVWGAFSGTKKCELAVLYGKQDAIKYIDTLESYLLPFVDQEMGPSWVFMQDGASIHRARRTFQWFDEEEIPLLEWPAKSPDLNPIENLWSILARTVYAHQRQFKDVDELLEVIMEAWDEVSEECLEKLVRSMQKRCFECVMAKGGPTKY</sequence>
<dbReference type="Gene3D" id="1.10.10.60">
    <property type="entry name" value="Homeodomain-like"/>
    <property type="match status" value="1"/>
</dbReference>
<dbReference type="AlphaFoldDB" id="R7Q8B5"/>
<dbReference type="KEGG" id="ccp:CHC_T00002512001"/>
<evidence type="ECO:0000259" key="1">
    <source>
        <dbReference type="Pfam" id="PF11427"/>
    </source>
</evidence>
<evidence type="ECO:0000313" key="4">
    <source>
        <dbReference type="Proteomes" id="UP000012073"/>
    </source>
</evidence>
<dbReference type="PANTHER" id="PTHR23022">
    <property type="entry name" value="TRANSPOSABLE ELEMENT-RELATED"/>
    <property type="match status" value="1"/>
</dbReference>
<accession>R7Q8B5</accession>
<dbReference type="Gramene" id="CDF33725">
    <property type="protein sequence ID" value="CDF33725"/>
    <property type="gene ID" value="CHC_T00002512001"/>
</dbReference>
<feature type="domain" description="Tc3 transposase DNA binding" evidence="1">
    <location>
        <begin position="3"/>
        <end position="50"/>
    </location>
</feature>
<keyword evidence="4" id="KW-1185">Reference proteome</keyword>
<dbReference type="PANTHER" id="PTHR23022:SF129">
    <property type="entry name" value="TRANSPOSABLE ELEMENT TC3 TRANSPOSASE"/>
    <property type="match status" value="1"/>
</dbReference>
<dbReference type="OMA" id="WGIEHAN"/>
<dbReference type="Pfam" id="PF13358">
    <property type="entry name" value="DDE_3"/>
    <property type="match status" value="1"/>
</dbReference>
<dbReference type="Gene3D" id="3.30.420.10">
    <property type="entry name" value="Ribonuclease H-like superfamily/Ribonuclease H"/>
    <property type="match status" value="1"/>
</dbReference>
<proteinExistence type="predicted"/>
<evidence type="ECO:0000313" key="3">
    <source>
        <dbReference type="EMBL" id="CDF33725.1"/>
    </source>
</evidence>
<evidence type="ECO:0008006" key="5">
    <source>
        <dbReference type="Google" id="ProtNLM"/>
    </source>
</evidence>
<dbReference type="GeneID" id="17321261"/>
<protein>
    <recommendedName>
        <fullName evidence="5">Tc1-like transposase DDE domain-containing protein</fullName>
    </recommendedName>
</protein>